<proteinExistence type="predicted"/>
<dbReference type="GO" id="GO:0016405">
    <property type="term" value="F:CoA-ligase activity"/>
    <property type="evidence" value="ECO:0007669"/>
    <property type="project" value="TreeGrafter"/>
</dbReference>
<accession>A0A1I1WRI7</accession>
<dbReference type="Pfam" id="PF13193">
    <property type="entry name" value="AMP-binding_C"/>
    <property type="match status" value="1"/>
</dbReference>
<gene>
    <name evidence="3" type="ORF">SAMN04488523_104112</name>
</gene>
<dbReference type="InterPro" id="IPR042099">
    <property type="entry name" value="ANL_N_sf"/>
</dbReference>
<keyword evidence="4" id="KW-1185">Reference proteome</keyword>
<dbReference type="PANTHER" id="PTHR24096:SF267">
    <property type="entry name" value="MALONATE--COA LIGASE ACSF3, MITOCHONDRIAL"/>
    <property type="match status" value="1"/>
</dbReference>
<dbReference type="OrthoDB" id="9803968at2"/>
<feature type="domain" description="AMP-binding enzyme C-terminal" evidence="2">
    <location>
        <begin position="432"/>
        <end position="506"/>
    </location>
</feature>
<dbReference type="PANTHER" id="PTHR24096">
    <property type="entry name" value="LONG-CHAIN-FATTY-ACID--COA LIGASE"/>
    <property type="match status" value="1"/>
</dbReference>
<dbReference type="InterPro" id="IPR025110">
    <property type="entry name" value="AMP-bd_C"/>
</dbReference>
<sequence length="522" mass="56941">MIKITPPTPETPPTQTIVARIRANAAAHPDDLALVCGEARVTWCAFDARINRVANALLAMGLRKGDNVAVLSANSVAYAEVFMGTLRAGGCITPLSSMAAPEALHKMLVDSGAKALFVADQYADLLAGFVEDLPLKRIAFDFERGGYAGYETELAQAATTDPDIPIEMSDPFNLIYSSGTTGTPKGIVHNHWMRAAQMDRVSPNGYDDNARTLISTPLYSNTTIVSFLPTLFGGSTVHLMPKFDARAYLEIVQREQITHTMLVPVQYKRIMDVPDFDAFDLSSMRVKFSTSAPLRADVKQDVLARFPGKLLEYYGLTEGGGVTVLAAHEYPDKLHTVGKLAPGNDIRLIDSAGREVPQGEVGEICGRGPTMMAGYYGRDDLTADYIWRDAEDRIYFRSGDMGSFDEDGFLVLSDRKKDMIISGGLNIFANDLELVLLDDPDVTDAAVIGVPSDAWGETPLGLVVLRAGATRSDGDILAQANARLGKSHRLSGIEVRDHLPRSTIGKILKKDLRIPYWEKEKQ</sequence>
<evidence type="ECO:0000313" key="3">
    <source>
        <dbReference type="EMBL" id="SFD97777.1"/>
    </source>
</evidence>
<dbReference type="EMBL" id="FOMW01000004">
    <property type="protein sequence ID" value="SFD97777.1"/>
    <property type="molecule type" value="Genomic_DNA"/>
</dbReference>
<dbReference type="STRING" id="74348.SAMN04488523_104112"/>
<evidence type="ECO:0000259" key="1">
    <source>
        <dbReference type="Pfam" id="PF00501"/>
    </source>
</evidence>
<dbReference type="Gene3D" id="3.30.300.30">
    <property type="match status" value="1"/>
</dbReference>
<organism evidence="3 4">
    <name type="scientific">Sulfitobacter brevis</name>
    <dbReference type="NCBI Taxonomy" id="74348"/>
    <lineage>
        <taxon>Bacteria</taxon>
        <taxon>Pseudomonadati</taxon>
        <taxon>Pseudomonadota</taxon>
        <taxon>Alphaproteobacteria</taxon>
        <taxon>Rhodobacterales</taxon>
        <taxon>Roseobacteraceae</taxon>
        <taxon>Sulfitobacter</taxon>
    </lineage>
</organism>
<keyword evidence="3" id="KW-0436">Ligase</keyword>
<reference evidence="3 4" key="1">
    <citation type="submission" date="2016-10" db="EMBL/GenBank/DDBJ databases">
        <authorList>
            <person name="de Groot N.N."/>
        </authorList>
    </citation>
    <scope>NUCLEOTIDE SEQUENCE [LARGE SCALE GENOMIC DNA]</scope>
    <source>
        <strain evidence="3 4">DSM 11443</strain>
    </source>
</reference>
<dbReference type="Gene3D" id="3.40.50.12780">
    <property type="entry name" value="N-terminal domain of ligase-like"/>
    <property type="match status" value="1"/>
</dbReference>
<name>A0A1I1WRI7_9RHOB</name>
<dbReference type="InterPro" id="IPR045851">
    <property type="entry name" value="AMP-bd_C_sf"/>
</dbReference>
<dbReference type="InterPro" id="IPR020845">
    <property type="entry name" value="AMP-binding_CS"/>
</dbReference>
<dbReference type="Pfam" id="PF00501">
    <property type="entry name" value="AMP-binding"/>
    <property type="match status" value="1"/>
</dbReference>
<feature type="domain" description="AMP-dependent synthetase/ligase" evidence="1">
    <location>
        <begin position="22"/>
        <end position="376"/>
    </location>
</feature>
<dbReference type="AlphaFoldDB" id="A0A1I1WRI7"/>
<dbReference type="InterPro" id="IPR000873">
    <property type="entry name" value="AMP-dep_synth/lig_dom"/>
</dbReference>
<dbReference type="RefSeq" id="WP_093923046.1">
    <property type="nucleotide sequence ID" value="NZ_FOMW01000004.1"/>
</dbReference>
<evidence type="ECO:0000259" key="2">
    <source>
        <dbReference type="Pfam" id="PF13193"/>
    </source>
</evidence>
<dbReference type="Proteomes" id="UP000198977">
    <property type="component" value="Unassembled WGS sequence"/>
</dbReference>
<dbReference type="SUPFAM" id="SSF56801">
    <property type="entry name" value="Acetyl-CoA synthetase-like"/>
    <property type="match status" value="1"/>
</dbReference>
<evidence type="ECO:0000313" key="4">
    <source>
        <dbReference type="Proteomes" id="UP000198977"/>
    </source>
</evidence>
<dbReference type="PROSITE" id="PS00455">
    <property type="entry name" value="AMP_BINDING"/>
    <property type="match status" value="1"/>
</dbReference>
<protein>
    <submittedName>
        <fullName evidence="3">Acyl-CoA synthetase (AMP-forming)/AMP-acid ligase II</fullName>
    </submittedName>
</protein>